<keyword evidence="2" id="KW-1185">Reference proteome</keyword>
<dbReference type="PATRIC" id="fig|1225564.3.peg.1346"/>
<reference evidence="1 2" key="1">
    <citation type="submission" date="2015-05" db="EMBL/GenBank/DDBJ databases">
        <title>Draft genome sequence of Microvirga vignae strain BR3299, a novel nitrogen fixing bacteria isolated from Brazil semi-aired region.</title>
        <authorList>
            <person name="Zilli J.E."/>
            <person name="Passos S.R."/>
            <person name="Leite J."/>
            <person name="Baldani J.I."/>
            <person name="Xavier G.R."/>
            <person name="Rumjaneck N.G."/>
            <person name="Simoes-Araujo J.L."/>
        </authorList>
    </citation>
    <scope>NUCLEOTIDE SEQUENCE [LARGE SCALE GENOMIC DNA]</scope>
    <source>
        <strain evidence="1 2">BR3299</strain>
    </source>
</reference>
<accession>A0A0H1R2P4</accession>
<dbReference type="EMBL" id="LCYG01000150">
    <property type="protein sequence ID" value="KLK89470.1"/>
    <property type="molecule type" value="Genomic_DNA"/>
</dbReference>
<evidence type="ECO:0000313" key="1">
    <source>
        <dbReference type="EMBL" id="KLK89470.1"/>
    </source>
</evidence>
<organism evidence="1 2">
    <name type="scientific">Microvirga vignae</name>
    <dbReference type="NCBI Taxonomy" id="1225564"/>
    <lineage>
        <taxon>Bacteria</taxon>
        <taxon>Pseudomonadati</taxon>
        <taxon>Pseudomonadota</taxon>
        <taxon>Alphaproteobacteria</taxon>
        <taxon>Hyphomicrobiales</taxon>
        <taxon>Methylobacteriaceae</taxon>
        <taxon>Microvirga</taxon>
    </lineage>
</organism>
<protein>
    <submittedName>
        <fullName evidence="1">Uncharacterized protein</fullName>
    </submittedName>
</protein>
<gene>
    <name evidence="1" type="ORF">AA309_31160</name>
</gene>
<dbReference type="RefSeq" id="WP_047192910.1">
    <property type="nucleotide sequence ID" value="NZ_LCYG01000150.1"/>
</dbReference>
<sequence>MAKEVADDTIELVAHAIYEAQQQACAWDAEPAKSKERFREYARNAIKLLNEDISVLLLALKQATAEQHNGGPKSAA</sequence>
<evidence type="ECO:0000313" key="2">
    <source>
        <dbReference type="Proteomes" id="UP000035489"/>
    </source>
</evidence>
<dbReference type="OrthoDB" id="8020759at2"/>
<proteinExistence type="predicted"/>
<comment type="caution">
    <text evidence="1">The sequence shown here is derived from an EMBL/GenBank/DDBJ whole genome shotgun (WGS) entry which is preliminary data.</text>
</comment>
<dbReference type="AlphaFoldDB" id="A0A0H1R2P4"/>
<dbReference type="Proteomes" id="UP000035489">
    <property type="component" value="Unassembled WGS sequence"/>
</dbReference>
<name>A0A0H1R2P4_9HYPH</name>